<feature type="region of interest" description="Disordered" evidence="9">
    <location>
        <begin position="123"/>
        <end position="154"/>
    </location>
</feature>
<keyword evidence="7" id="KW-0455">Luminescence</keyword>
<comment type="function">
    <text evidence="1">LuxC is the fatty acid reductase enzyme responsible for synthesis of the aldehyde substrate for the luminescent reaction catalyzed by luciferase.</text>
</comment>
<comment type="catalytic activity">
    <reaction evidence="8">
        <text>a long-chain fatty aldehyde + NADP(+) + CoA = a long-chain fatty acyl-CoA + NADPH + H(+)</text>
        <dbReference type="Rhea" id="RHEA:15437"/>
        <dbReference type="ChEBI" id="CHEBI:15378"/>
        <dbReference type="ChEBI" id="CHEBI:17176"/>
        <dbReference type="ChEBI" id="CHEBI:57287"/>
        <dbReference type="ChEBI" id="CHEBI:57783"/>
        <dbReference type="ChEBI" id="CHEBI:58349"/>
        <dbReference type="ChEBI" id="CHEBI:83139"/>
        <dbReference type="EC" id="1.2.1.50"/>
    </reaction>
</comment>
<dbReference type="InterPro" id="IPR008670">
    <property type="entry name" value="CoA_reduct_LuxC"/>
</dbReference>
<dbReference type="RefSeq" id="WP_189143626.1">
    <property type="nucleotide sequence ID" value="NZ_BMNK01000019.1"/>
</dbReference>
<evidence type="ECO:0000256" key="7">
    <source>
        <dbReference type="ARBA" id="ARBA00023223"/>
    </source>
</evidence>
<name>A0A918ADI4_9ACTN</name>
<keyword evidence="6" id="KW-0560">Oxidoreductase</keyword>
<dbReference type="GO" id="GO:0050062">
    <property type="term" value="F:long-chain-fatty-acyl-CoA reductase activity"/>
    <property type="evidence" value="ECO:0007669"/>
    <property type="project" value="UniProtKB-EC"/>
</dbReference>
<dbReference type="InterPro" id="IPR016163">
    <property type="entry name" value="Ald_DH_C"/>
</dbReference>
<dbReference type="Gene3D" id="3.40.605.10">
    <property type="entry name" value="Aldehyde Dehydrogenase, Chain A, domain 1"/>
    <property type="match status" value="1"/>
</dbReference>
<dbReference type="AlphaFoldDB" id="A0A918ADI4"/>
<dbReference type="GO" id="GO:0003995">
    <property type="term" value="F:acyl-CoA dehydrogenase activity"/>
    <property type="evidence" value="ECO:0007669"/>
    <property type="project" value="InterPro"/>
</dbReference>
<evidence type="ECO:0000256" key="4">
    <source>
        <dbReference type="ARBA" id="ARBA00013020"/>
    </source>
</evidence>
<dbReference type="Pfam" id="PF05893">
    <property type="entry name" value="LuxC"/>
    <property type="match status" value="1"/>
</dbReference>
<evidence type="ECO:0000313" key="11">
    <source>
        <dbReference type="Proteomes" id="UP000660745"/>
    </source>
</evidence>
<evidence type="ECO:0000256" key="8">
    <source>
        <dbReference type="ARBA" id="ARBA00049412"/>
    </source>
</evidence>
<keyword evidence="11" id="KW-1185">Reference proteome</keyword>
<evidence type="ECO:0000256" key="1">
    <source>
        <dbReference type="ARBA" id="ARBA00003277"/>
    </source>
</evidence>
<dbReference type="SUPFAM" id="SSF53720">
    <property type="entry name" value="ALDH-like"/>
    <property type="match status" value="1"/>
</dbReference>
<evidence type="ECO:0000256" key="3">
    <source>
        <dbReference type="ARBA" id="ARBA00010915"/>
    </source>
</evidence>
<gene>
    <name evidence="10" type="ORF">GCM10012278_76300</name>
</gene>
<evidence type="ECO:0000256" key="5">
    <source>
        <dbReference type="ARBA" id="ARBA00022857"/>
    </source>
</evidence>
<dbReference type="EC" id="1.2.1.50" evidence="4"/>
<protein>
    <recommendedName>
        <fullName evidence="4">long-chain-fatty-acyl-CoA reductase</fullName>
        <ecNumber evidence="4">1.2.1.50</ecNumber>
    </recommendedName>
</protein>
<comment type="similarity">
    <text evidence="3">Belongs to the LuxC family.</text>
</comment>
<dbReference type="InterPro" id="IPR016162">
    <property type="entry name" value="Ald_DH_N"/>
</dbReference>
<proteinExistence type="inferred from homology"/>
<reference evidence="10" key="2">
    <citation type="submission" date="2020-09" db="EMBL/GenBank/DDBJ databases">
        <authorList>
            <person name="Sun Q."/>
            <person name="Zhou Y."/>
        </authorList>
    </citation>
    <scope>NUCLEOTIDE SEQUENCE</scope>
    <source>
        <strain evidence="10">CGMCC 4.7430</strain>
    </source>
</reference>
<dbReference type="GO" id="GO:0008218">
    <property type="term" value="P:bioluminescence"/>
    <property type="evidence" value="ECO:0007669"/>
    <property type="project" value="UniProtKB-KW"/>
</dbReference>
<dbReference type="Gene3D" id="3.40.309.10">
    <property type="entry name" value="Aldehyde Dehydrogenase, Chain A, domain 2"/>
    <property type="match status" value="1"/>
</dbReference>
<dbReference type="InterPro" id="IPR016161">
    <property type="entry name" value="Ald_DH/histidinol_DH"/>
</dbReference>
<dbReference type="EMBL" id="BMNK01000019">
    <property type="protein sequence ID" value="GGP15658.1"/>
    <property type="molecule type" value="Genomic_DNA"/>
</dbReference>
<keyword evidence="5" id="KW-0521">NADP</keyword>
<accession>A0A918ADI4</accession>
<evidence type="ECO:0000256" key="9">
    <source>
        <dbReference type="SAM" id="MobiDB-lite"/>
    </source>
</evidence>
<feature type="compositionally biased region" description="Basic and acidic residues" evidence="9">
    <location>
        <begin position="123"/>
        <end position="149"/>
    </location>
</feature>
<comment type="caution">
    <text evidence="10">The sequence shown here is derived from an EMBL/GenBank/DDBJ whole genome shotgun (WGS) entry which is preliminary data.</text>
</comment>
<sequence>MIGQAVLPLLRGGRWYRSMDTVPVPGAGSLCLAPEIIVRDDAARLRARTAQDGPGRAAGPDRDRRLDLLREAVDLFRFGRVPVEGLGVQDPGDFAASMGAAAGLPPALVQRWSDLLAAQLEEPAPHEHDGRPDQHDGRRAELAPHEHDGPAAGLVPEERGGLTLVSLPANTFTCLEAVLEAALSGAAVWVRPSRREPLSSARLIGALLSVGWPAETLGYYPTAPRTLHALIQSSDHQIVYGGDDLAAELSRRAAGPPALEFRGPGRACVIVDEPPDPEWLAERIAQDAGRFCTSACVVACLRGTEPLGRRVAEVLDGISLDPPDPRRPQAAWPEPEAARLAEFVMDRLEPGGRLLTRRPLLSAGFLAPTLVEVDDPGHPLVGVELPFPFAVIVATDRVGARGLAARSRFVHPPRFAISPEGVSS</sequence>
<organism evidence="10 11">
    <name type="scientific">Nonomuraea glycinis</name>
    <dbReference type="NCBI Taxonomy" id="2047744"/>
    <lineage>
        <taxon>Bacteria</taxon>
        <taxon>Bacillati</taxon>
        <taxon>Actinomycetota</taxon>
        <taxon>Actinomycetes</taxon>
        <taxon>Streptosporangiales</taxon>
        <taxon>Streptosporangiaceae</taxon>
        <taxon>Nonomuraea</taxon>
    </lineage>
</organism>
<evidence type="ECO:0000313" key="10">
    <source>
        <dbReference type="EMBL" id="GGP15658.1"/>
    </source>
</evidence>
<evidence type="ECO:0000256" key="6">
    <source>
        <dbReference type="ARBA" id="ARBA00023002"/>
    </source>
</evidence>
<reference evidence="10" key="1">
    <citation type="journal article" date="2014" name="Int. J. Syst. Evol. Microbiol.">
        <title>Complete genome sequence of Corynebacterium casei LMG S-19264T (=DSM 44701T), isolated from a smear-ripened cheese.</title>
        <authorList>
            <consortium name="US DOE Joint Genome Institute (JGI-PGF)"/>
            <person name="Walter F."/>
            <person name="Albersmeier A."/>
            <person name="Kalinowski J."/>
            <person name="Ruckert C."/>
        </authorList>
    </citation>
    <scope>NUCLEOTIDE SEQUENCE</scope>
    <source>
        <strain evidence="10">CGMCC 4.7430</strain>
    </source>
</reference>
<comment type="pathway">
    <text evidence="2">Lipid metabolism; fatty acid reduction for biolumincescence.</text>
</comment>
<evidence type="ECO:0000256" key="2">
    <source>
        <dbReference type="ARBA" id="ARBA00004908"/>
    </source>
</evidence>
<dbReference type="Proteomes" id="UP000660745">
    <property type="component" value="Unassembled WGS sequence"/>
</dbReference>